<feature type="transmembrane region" description="Helical" evidence="2">
    <location>
        <begin position="113"/>
        <end position="145"/>
    </location>
</feature>
<dbReference type="KEGG" id="mng:MNEG_3539"/>
<accession>A0A0D2LCE0</accession>
<gene>
    <name evidence="3" type="ORF">MNEG_3539</name>
</gene>
<dbReference type="GeneID" id="25736417"/>
<feature type="transmembrane region" description="Helical" evidence="2">
    <location>
        <begin position="67"/>
        <end position="92"/>
    </location>
</feature>
<keyword evidence="2" id="KW-0812">Transmembrane</keyword>
<feature type="compositionally biased region" description="Low complexity" evidence="1">
    <location>
        <begin position="419"/>
        <end position="431"/>
    </location>
</feature>
<dbReference type="AlphaFoldDB" id="A0A0D2LCE0"/>
<name>A0A0D2LCE0_9CHLO</name>
<organism evidence="3 4">
    <name type="scientific">Monoraphidium neglectum</name>
    <dbReference type="NCBI Taxonomy" id="145388"/>
    <lineage>
        <taxon>Eukaryota</taxon>
        <taxon>Viridiplantae</taxon>
        <taxon>Chlorophyta</taxon>
        <taxon>core chlorophytes</taxon>
        <taxon>Chlorophyceae</taxon>
        <taxon>CS clade</taxon>
        <taxon>Sphaeropleales</taxon>
        <taxon>Selenastraceae</taxon>
        <taxon>Monoraphidium</taxon>
    </lineage>
</organism>
<feature type="transmembrane region" description="Helical" evidence="2">
    <location>
        <begin position="16"/>
        <end position="35"/>
    </location>
</feature>
<feature type="region of interest" description="Disordered" evidence="1">
    <location>
        <begin position="313"/>
        <end position="345"/>
    </location>
</feature>
<evidence type="ECO:0000313" key="4">
    <source>
        <dbReference type="Proteomes" id="UP000054498"/>
    </source>
</evidence>
<keyword evidence="4" id="KW-1185">Reference proteome</keyword>
<dbReference type="RefSeq" id="XP_013903433.1">
    <property type="nucleotide sequence ID" value="XM_014047979.1"/>
</dbReference>
<protein>
    <submittedName>
        <fullName evidence="3">Uncharacterized protein</fullName>
    </submittedName>
</protein>
<evidence type="ECO:0000313" key="3">
    <source>
        <dbReference type="EMBL" id="KIZ04414.1"/>
    </source>
</evidence>
<feature type="region of interest" description="Disordered" evidence="1">
    <location>
        <begin position="365"/>
        <end position="446"/>
    </location>
</feature>
<keyword evidence="2" id="KW-0472">Membrane</keyword>
<evidence type="ECO:0000256" key="2">
    <source>
        <dbReference type="SAM" id="Phobius"/>
    </source>
</evidence>
<evidence type="ECO:0000256" key="1">
    <source>
        <dbReference type="SAM" id="MobiDB-lite"/>
    </source>
</evidence>
<proteinExistence type="predicted"/>
<sequence length="446" mass="46063">MVDQRLLGTCVRISPWVPLVCSIMCTVGLPVWAIYTRRALDSTRVFADTLFGARTFSVDQLASSVNWVTGLAVIVISCIVGLCLLLSLLRSYQETARLPTTKCSSPGKLSYGAYATLISAITFGVWIMAVVVAVLIAAQLCWLLLAFMFETALLQGTQSPTTSVAPQALYDAARTLLNGVAANPAIVAASSPISASAATFAKAANEASIVVCPVNCLNLGSFAAVFGAARSCTCAAAAQYPMLTSLATDTWKNLVHALAALALMGLADLWLLMNLSAQFAHARRDVRDLTPGRYATADPRISEDAAAVYVTTNPTYGIPGSPPKKGGSGGRKDTGASGSDTRKVASSSSAGAAYALPDALLGPGPAALPLGPPRDDYLPHVGAGAQEPQSMDSPDRGAGAGGGAAGAGGEGASPHNTTAQRYAAYRLRAAQVNGKSPGQDRGKWQR</sequence>
<dbReference type="OrthoDB" id="547109at2759"/>
<reference evidence="3 4" key="1">
    <citation type="journal article" date="2013" name="BMC Genomics">
        <title>Reconstruction of the lipid metabolism for the microalga Monoraphidium neglectum from its genome sequence reveals characteristics suitable for biofuel production.</title>
        <authorList>
            <person name="Bogen C."/>
            <person name="Al-Dilaimi A."/>
            <person name="Albersmeier A."/>
            <person name="Wichmann J."/>
            <person name="Grundmann M."/>
            <person name="Rupp O."/>
            <person name="Lauersen K.J."/>
            <person name="Blifernez-Klassen O."/>
            <person name="Kalinowski J."/>
            <person name="Goesmann A."/>
            <person name="Mussgnug J.H."/>
            <person name="Kruse O."/>
        </authorList>
    </citation>
    <scope>NUCLEOTIDE SEQUENCE [LARGE SCALE GENOMIC DNA]</scope>
    <source>
        <strain evidence="3 4">SAG 48.87</strain>
    </source>
</reference>
<feature type="compositionally biased region" description="Gly residues" evidence="1">
    <location>
        <begin position="398"/>
        <end position="411"/>
    </location>
</feature>
<dbReference type="Proteomes" id="UP000054498">
    <property type="component" value="Unassembled WGS sequence"/>
</dbReference>
<keyword evidence="2" id="KW-1133">Transmembrane helix</keyword>
<dbReference type="EMBL" id="KK100668">
    <property type="protein sequence ID" value="KIZ04414.1"/>
    <property type="molecule type" value="Genomic_DNA"/>
</dbReference>